<dbReference type="InterPro" id="IPR035915">
    <property type="entry name" value="Plakin_repeat_sf"/>
</dbReference>
<comment type="caution">
    <text evidence="11">The sequence shown here is derived from an EMBL/GenBank/DDBJ whole genome shotgun (WGS) entry which is preliminary data.</text>
</comment>
<sequence>MAEKQAVKNCLAWIADEQTVHETADYGSNMSGVQAALREQHRRVKMVKDFKPEADKVARSTESKEDGAAVKAAYEGLVEIANKRLACLEDMAKIAGLEDLFGMLSSSFAERATSLVTGEPCGDVSLSERGSEGMAKAAQNCILAVRTNWSWMSKLIKCADLHLQHVSEYHQFFHEIKEYQHWMPVELTRAQDLAQCTPGASADKDDACRILVELKEALAVFMHWQSKVEGLIERSKSVVPVHLRTAKLDHCRPVSSLCDYQTKQINIREQEELQLIDNSNPQTWTVRNMHSTKSEVPSTICVIPGPDPAAVQAAMTLRLQLLGMWTITIKRIGQSIFYTLLQIFRDWNAQERRELAALSDSEKTQILKVVDAVESSLGTHWSEYAGFKKLKVRFDLLRQILAERGDPAYADSAYGRHFVSSVGRLGDVSNSYQEFWTQWDTYRLICETSSHPEFLLLLERWQQLKLVEILPLLKKWNIDLHFDESEFLAFDSVDCEVQEEVVEEATEVVTESIVAQTSESVTMAVETTEEKSSSEQVTTMEQEEKKTFVITGVLDPRSNEEVSMQQAVMLGIIDSQKGLYVNSTTGEKIPIPVAMNAGWIKVEYTSTKKTEEKRRDIGLITIKMLRESRPYTVKAVIDTKTNAELTVDEAIERGILDQKNGLYRNQQTGSEMSIGDALEQGLLVVEFDKSAPVTDPKSETVTYAIHHVVDVKMKKKVTFTEAVRLGLLDTHTGAFHNTKTGEDMYVGDAIKRGFIKATFVKDPSSLEIDAENKVFIDKVQTIRQKLVKPMAALSALRKAAEASDDDDVDTAALLQYSMSELVALSGDSDDMRAAFVRRVYRSAVPLHVLMLLLLGLACLLPSGDDEFSCFLANNFERSLAVMIRYNDGSPPV</sequence>
<keyword evidence="4 9" id="KW-0812">Transmembrane</keyword>
<keyword evidence="5" id="KW-0677">Repeat</keyword>
<proteinExistence type="inferred from homology"/>
<dbReference type="SMART" id="SM00250">
    <property type="entry name" value="PLEC"/>
    <property type="match status" value="3"/>
</dbReference>
<evidence type="ECO:0000256" key="2">
    <source>
        <dbReference type="ARBA" id="ARBA00008619"/>
    </source>
</evidence>
<dbReference type="Gene3D" id="1.20.58.60">
    <property type="match status" value="2"/>
</dbReference>
<evidence type="ECO:0000256" key="1">
    <source>
        <dbReference type="ARBA" id="ARBA00004126"/>
    </source>
</evidence>
<dbReference type="Pfam" id="PF17902">
    <property type="entry name" value="SH3_10"/>
    <property type="match status" value="1"/>
</dbReference>
<dbReference type="GO" id="GO:0045104">
    <property type="term" value="P:intermediate filament cytoskeleton organization"/>
    <property type="evidence" value="ECO:0007669"/>
    <property type="project" value="InterPro"/>
</dbReference>
<dbReference type="Gene3D" id="3.90.1290.10">
    <property type="entry name" value="Plakin repeat"/>
    <property type="match status" value="2"/>
</dbReference>
<evidence type="ECO:0000313" key="12">
    <source>
        <dbReference type="Proteomes" id="UP001209878"/>
    </source>
</evidence>
<dbReference type="GO" id="GO:0005856">
    <property type="term" value="C:cytoskeleton"/>
    <property type="evidence" value="ECO:0007669"/>
    <property type="project" value="InterPro"/>
</dbReference>
<keyword evidence="12" id="KW-1185">Reference proteome</keyword>
<dbReference type="AlphaFoldDB" id="A0AAD9KHL8"/>
<dbReference type="SMART" id="SM01249">
    <property type="entry name" value="KASH"/>
    <property type="match status" value="1"/>
</dbReference>
<comment type="subcellular location">
    <subcellularLocation>
        <location evidence="1">Nucleus membrane</location>
    </subcellularLocation>
</comment>
<feature type="topological domain" description="Perinuclear space" evidence="9">
    <location>
        <begin position="863"/>
        <end position="892"/>
    </location>
</feature>
<keyword evidence="7 9" id="KW-0472">Membrane</keyword>
<dbReference type="Gene3D" id="2.30.30.40">
    <property type="entry name" value="SH3 Domains"/>
    <property type="match status" value="1"/>
</dbReference>
<organism evidence="11 12">
    <name type="scientific">Ridgeia piscesae</name>
    <name type="common">Tubeworm</name>
    <dbReference type="NCBI Taxonomy" id="27915"/>
    <lineage>
        <taxon>Eukaryota</taxon>
        <taxon>Metazoa</taxon>
        <taxon>Spiralia</taxon>
        <taxon>Lophotrochozoa</taxon>
        <taxon>Annelida</taxon>
        <taxon>Polychaeta</taxon>
        <taxon>Sedentaria</taxon>
        <taxon>Canalipalpata</taxon>
        <taxon>Sabellida</taxon>
        <taxon>Siboglinidae</taxon>
        <taxon>Ridgeia</taxon>
    </lineage>
</organism>
<keyword evidence="3" id="KW-0597">Phosphoprotein</keyword>
<dbReference type="InterPro" id="IPR001101">
    <property type="entry name" value="Plectin_repeat"/>
</dbReference>
<dbReference type="Proteomes" id="UP001209878">
    <property type="component" value="Unassembled WGS sequence"/>
</dbReference>
<dbReference type="InterPro" id="IPR041615">
    <property type="entry name" value="Desmoplakin_SH3"/>
</dbReference>
<dbReference type="PANTHER" id="PTHR23169">
    <property type="entry name" value="ENVOPLAKIN"/>
    <property type="match status" value="1"/>
</dbReference>
<evidence type="ECO:0000256" key="5">
    <source>
        <dbReference type="ARBA" id="ARBA00022737"/>
    </source>
</evidence>
<evidence type="ECO:0000256" key="7">
    <source>
        <dbReference type="ARBA" id="ARBA00023136"/>
    </source>
</evidence>
<evidence type="ECO:0000256" key="3">
    <source>
        <dbReference type="ARBA" id="ARBA00022553"/>
    </source>
</evidence>
<dbReference type="InterPro" id="IPR043197">
    <property type="entry name" value="Plakin"/>
</dbReference>
<keyword evidence="8" id="KW-0539">Nucleus</keyword>
<reference evidence="11" key="1">
    <citation type="journal article" date="2023" name="Mol. Biol. Evol.">
        <title>Third-Generation Sequencing Reveals the Adaptive Role of the Epigenome in Three Deep-Sea Polychaetes.</title>
        <authorList>
            <person name="Perez M."/>
            <person name="Aroh O."/>
            <person name="Sun Y."/>
            <person name="Lan Y."/>
            <person name="Juniper S.K."/>
            <person name="Young C.R."/>
            <person name="Angers B."/>
            <person name="Qian P.Y."/>
        </authorList>
    </citation>
    <scope>NUCLEOTIDE SEQUENCE</scope>
    <source>
        <strain evidence="11">R07B-5</strain>
    </source>
</reference>
<accession>A0AAD9KHL8</accession>
<dbReference type="InterPro" id="IPR012315">
    <property type="entry name" value="KASH"/>
</dbReference>
<feature type="topological domain" description="Cytoplasmic" evidence="9">
    <location>
        <begin position="1"/>
        <end position="841"/>
    </location>
</feature>
<evidence type="ECO:0000256" key="9">
    <source>
        <dbReference type="PROSITE-ProRule" id="PRU00385"/>
    </source>
</evidence>
<dbReference type="EMBL" id="JAODUO010001064">
    <property type="protein sequence ID" value="KAK2171447.1"/>
    <property type="molecule type" value="Genomic_DNA"/>
</dbReference>
<comment type="similarity">
    <text evidence="2">Belongs to the nesprin family.</text>
</comment>
<protein>
    <recommendedName>
        <fullName evidence="10">KASH domain-containing protein</fullName>
    </recommendedName>
</protein>
<evidence type="ECO:0000256" key="8">
    <source>
        <dbReference type="ARBA" id="ARBA00023242"/>
    </source>
</evidence>
<dbReference type="Pfam" id="PF10541">
    <property type="entry name" value="KASH"/>
    <property type="match status" value="1"/>
</dbReference>
<dbReference type="SUPFAM" id="SSF75399">
    <property type="entry name" value="Plakin repeat"/>
    <property type="match status" value="2"/>
</dbReference>
<evidence type="ECO:0000259" key="10">
    <source>
        <dbReference type="PROSITE" id="PS51049"/>
    </source>
</evidence>
<dbReference type="SUPFAM" id="SSF46966">
    <property type="entry name" value="Spectrin repeat"/>
    <property type="match status" value="1"/>
</dbReference>
<evidence type="ECO:0000256" key="4">
    <source>
        <dbReference type="ARBA" id="ARBA00022692"/>
    </source>
</evidence>
<keyword evidence="6" id="KW-1133">Transmembrane helix</keyword>
<dbReference type="GO" id="GO:0031965">
    <property type="term" value="C:nuclear membrane"/>
    <property type="evidence" value="ECO:0007669"/>
    <property type="project" value="UniProtKB-SubCell"/>
</dbReference>
<evidence type="ECO:0000313" key="11">
    <source>
        <dbReference type="EMBL" id="KAK2171447.1"/>
    </source>
</evidence>
<name>A0AAD9KHL8_RIDPI</name>
<feature type="domain" description="KASH" evidence="10">
    <location>
        <begin position="833"/>
        <end position="892"/>
    </location>
</feature>
<gene>
    <name evidence="11" type="ORF">NP493_1064g00078</name>
</gene>
<evidence type="ECO:0000256" key="6">
    <source>
        <dbReference type="ARBA" id="ARBA00022989"/>
    </source>
</evidence>
<dbReference type="PROSITE" id="PS51049">
    <property type="entry name" value="KASH"/>
    <property type="match status" value="1"/>
</dbReference>